<reference evidence="1 2" key="1">
    <citation type="submission" date="2017-07" db="EMBL/GenBank/DDBJ databases">
        <title>In vitro design and evaluation of phage cocktails against multidrug-resistant Aeromonas salmonicida.</title>
        <authorList>
            <person name="Chen L."/>
            <person name="Yuan S."/>
            <person name="Ma Y."/>
        </authorList>
    </citation>
    <scope>NUCLEOTIDE SEQUENCE [LARGE SCALE GENOMIC DNA]</scope>
</reference>
<organism evidence="1 2">
    <name type="scientific">Aeromonas phage AS-yj</name>
    <dbReference type="NCBI Taxonomy" id="2026115"/>
    <lineage>
        <taxon>Viruses</taxon>
        <taxon>Duplodnaviria</taxon>
        <taxon>Heunggongvirae</taxon>
        <taxon>Uroviricota</taxon>
        <taxon>Caudoviricetes</taxon>
        <taxon>Pantevenvirales</taxon>
        <taxon>Straboviridae</taxon>
        <taxon>Emmerichvirinae</taxon>
        <taxon>Ceceduovirus</taxon>
        <taxon>Ceceduovirus aszj</taxon>
    </lineage>
</organism>
<dbReference type="EMBL" id="MF498774">
    <property type="protein sequence ID" value="ATI17738.1"/>
    <property type="molecule type" value="Genomic_DNA"/>
</dbReference>
<sequence>MMKFGLDEANLVVNHLFLDQSDEILEKIRDTRKGDIKDEPFKLTVLINGIEIEHVESYENFMKYQYEVMENRVKKQYNVEAFDQRVREAAEQLIKSKFGDLMNKMYDFENSVDFCNDVIEKEWGM</sequence>
<accession>A0A291LEB3</accession>
<protein>
    <submittedName>
        <fullName evidence="1">Uncharacterized protein</fullName>
    </submittedName>
</protein>
<name>A0A291LEB3_9CAUD</name>
<proteinExistence type="predicted"/>
<dbReference type="Proteomes" id="UP000258444">
    <property type="component" value="Genome"/>
</dbReference>
<evidence type="ECO:0000313" key="2">
    <source>
        <dbReference type="Proteomes" id="UP000258444"/>
    </source>
</evidence>
<evidence type="ECO:0000313" key="1">
    <source>
        <dbReference type="EMBL" id="ATI17738.1"/>
    </source>
</evidence>